<dbReference type="PANTHER" id="PTHR12526">
    <property type="entry name" value="GLYCOSYLTRANSFERASE"/>
    <property type="match status" value="1"/>
</dbReference>
<evidence type="ECO:0000259" key="3">
    <source>
        <dbReference type="Pfam" id="PF00534"/>
    </source>
</evidence>
<comment type="caution">
    <text evidence="4">The sequence shown here is derived from an EMBL/GenBank/DDBJ whole genome shotgun (WGS) entry which is preliminary data.</text>
</comment>
<keyword evidence="1" id="KW-0328">Glycosyltransferase</keyword>
<dbReference type="GO" id="GO:0016757">
    <property type="term" value="F:glycosyltransferase activity"/>
    <property type="evidence" value="ECO:0007669"/>
    <property type="project" value="UniProtKB-KW"/>
</dbReference>
<dbReference type="EMBL" id="ANOH01000197">
    <property type="protein sequence ID" value="EMI55772.1"/>
    <property type="molecule type" value="Genomic_DNA"/>
</dbReference>
<sequence length="334" mass="38294">MTANAKADDRDTRRLNRVQIVARKNGVGIDRDVNLIEDALRDQVDVEWQEYRDLDSIWSSVTRLLVPKKQCQDGCLNLLAERVPRNAAMFSGKVALIPNQERYPRRHLKRLRYVDQVLCKTRHAVEVFSRYAEQATYIGFTSEDRILDSITPDYGRFFHLAGRSTLKGTSMLIDLWSQHPDWPELTIVQSASNAPSSVPHNVRLMTEYVEDDSLRAMQNQHGIHLCPSRSEGWGHYIVEGMSCGAVVVTTDGPPMNELVDETRGVLVKCDRSEPRHLGINWFVNPAAMQKTIENLLEMSEEEKSSLGANARRWFVDNHEQFESRFRDVVRQLMA</sequence>
<feature type="domain" description="Glycosyl transferase family 1" evidence="3">
    <location>
        <begin position="205"/>
        <end position="284"/>
    </location>
</feature>
<keyword evidence="2 4" id="KW-0808">Transferase</keyword>
<accession>M5U2U1</accession>
<dbReference type="Gene3D" id="3.40.50.2000">
    <property type="entry name" value="Glycogen Phosphorylase B"/>
    <property type="match status" value="1"/>
</dbReference>
<dbReference type="PATRIC" id="fig|1263870.3.peg.2962"/>
<dbReference type="Pfam" id="PF00534">
    <property type="entry name" value="Glycos_transf_1"/>
    <property type="match status" value="1"/>
</dbReference>
<organism evidence="4 5">
    <name type="scientific">Rhodopirellula sallentina SM41</name>
    <dbReference type="NCBI Taxonomy" id="1263870"/>
    <lineage>
        <taxon>Bacteria</taxon>
        <taxon>Pseudomonadati</taxon>
        <taxon>Planctomycetota</taxon>
        <taxon>Planctomycetia</taxon>
        <taxon>Pirellulales</taxon>
        <taxon>Pirellulaceae</taxon>
        <taxon>Rhodopirellula</taxon>
    </lineage>
</organism>
<proteinExistence type="predicted"/>
<keyword evidence="5" id="KW-1185">Reference proteome</keyword>
<evidence type="ECO:0000256" key="2">
    <source>
        <dbReference type="ARBA" id="ARBA00022679"/>
    </source>
</evidence>
<dbReference type="PANTHER" id="PTHR12526:SF510">
    <property type="entry name" value="D-INOSITOL 3-PHOSPHATE GLYCOSYLTRANSFERASE"/>
    <property type="match status" value="1"/>
</dbReference>
<evidence type="ECO:0000313" key="4">
    <source>
        <dbReference type="EMBL" id="EMI55772.1"/>
    </source>
</evidence>
<name>M5U2U1_9BACT</name>
<dbReference type="SUPFAM" id="SSF53756">
    <property type="entry name" value="UDP-Glycosyltransferase/glycogen phosphorylase"/>
    <property type="match status" value="1"/>
</dbReference>
<reference evidence="4 5" key="1">
    <citation type="journal article" date="2013" name="Mar. Genomics">
        <title>Expression of sulfatases in Rhodopirellula baltica and the diversity of sulfatases in the genus Rhodopirellula.</title>
        <authorList>
            <person name="Wegner C.E."/>
            <person name="Richter-Heitmann T."/>
            <person name="Klindworth A."/>
            <person name="Klockow C."/>
            <person name="Richter M."/>
            <person name="Achstetter T."/>
            <person name="Glockner F.O."/>
            <person name="Harder J."/>
        </authorList>
    </citation>
    <scope>NUCLEOTIDE SEQUENCE [LARGE SCALE GENOMIC DNA]</scope>
    <source>
        <strain evidence="4 5">SM41</strain>
    </source>
</reference>
<evidence type="ECO:0000313" key="5">
    <source>
        <dbReference type="Proteomes" id="UP000011885"/>
    </source>
</evidence>
<dbReference type="InterPro" id="IPR001296">
    <property type="entry name" value="Glyco_trans_1"/>
</dbReference>
<gene>
    <name evidence="4" type="ORF">RSSM_02788</name>
</gene>
<dbReference type="AlphaFoldDB" id="M5U2U1"/>
<dbReference type="Proteomes" id="UP000011885">
    <property type="component" value="Unassembled WGS sequence"/>
</dbReference>
<evidence type="ECO:0000256" key="1">
    <source>
        <dbReference type="ARBA" id="ARBA00022676"/>
    </source>
</evidence>
<protein>
    <submittedName>
        <fullName evidence="4">Glycosyltransferase</fullName>
    </submittedName>
</protein>
<dbReference type="RefSeq" id="WP_008679049.1">
    <property type="nucleotide sequence ID" value="NZ_ANOH01000197.1"/>
</dbReference>